<evidence type="ECO:0000313" key="1">
    <source>
        <dbReference type="EMBL" id="CAG8585210.1"/>
    </source>
</evidence>
<name>A0A9N9C1A5_9GLOM</name>
<accession>A0A9N9C1A5</accession>
<gene>
    <name evidence="1" type="ORF">PBRASI_LOCUS6832</name>
</gene>
<proteinExistence type="predicted"/>
<dbReference type="AlphaFoldDB" id="A0A9N9C1A5"/>
<dbReference type="EMBL" id="CAJVPI010000961">
    <property type="protein sequence ID" value="CAG8585210.1"/>
    <property type="molecule type" value="Genomic_DNA"/>
</dbReference>
<dbReference type="Proteomes" id="UP000789739">
    <property type="component" value="Unassembled WGS sequence"/>
</dbReference>
<comment type="caution">
    <text evidence="1">The sequence shown here is derived from an EMBL/GenBank/DDBJ whole genome shotgun (WGS) entry which is preliminary data.</text>
</comment>
<sequence>MNCESLPGGRGGGIIAKTACYTPCHFINMSTKSPGNCPRLIVDALLISAFFYIPLRLHGAPVPGVPLCCRVAGCIADMPCADAVPSYHKGLVCSVGIFLLRFDPQFILESVSPLMFCERRESCRDREYPRCRWYEHSRDASNLE</sequence>
<evidence type="ECO:0000313" key="2">
    <source>
        <dbReference type="Proteomes" id="UP000789739"/>
    </source>
</evidence>
<keyword evidence="2" id="KW-1185">Reference proteome</keyword>
<protein>
    <submittedName>
        <fullName evidence="1">7452_t:CDS:1</fullName>
    </submittedName>
</protein>
<organism evidence="1 2">
    <name type="scientific">Paraglomus brasilianum</name>
    <dbReference type="NCBI Taxonomy" id="144538"/>
    <lineage>
        <taxon>Eukaryota</taxon>
        <taxon>Fungi</taxon>
        <taxon>Fungi incertae sedis</taxon>
        <taxon>Mucoromycota</taxon>
        <taxon>Glomeromycotina</taxon>
        <taxon>Glomeromycetes</taxon>
        <taxon>Paraglomerales</taxon>
        <taxon>Paraglomeraceae</taxon>
        <taxon>Paraglomus</taxon>
    </lineage>
</organism>
<reference evidence="1" key="1">
    <citation type="submission" date="2021-06" db="EMBL/GenBank/DDBJ databases">
        <authorList>
            <person name="Kallberg Y."/>
            <person name="Tangrot J."/>
            <person name="Rosling A."/>
        </authorList>
    </citation>
    <scope>NUCLEOTIDE SEQUENCE</scope>
    <source>
        <strain evidence="1">BR232B</strain>
    </source>
</reference>